<gene>
    <name evidence="2" type="ORF">GCM10010411_31480</name>
</gene>
<dbReference type="EMBL" id="BAAATD010000003">
    <property type="protein sequence ID" value="GAA2595727.1"/>
    <property type="molecule type" value="Genomic_DNA"/>
</dbReference>
<keyword evidence="1" id="KW-0812">Transmembrane</keyword>
<sequence>MIFNRPPFEERIAARQRERGPLKPGRYFEHAPARTLFAVGIAMVVLMHVAAIVMIFFEPGR</sequence>
<proteinExistence type="predicted"/>
<keyword evidence="3" id="KW-1185">Reference proteome</keyword>
<evidence type="ECO:0000256" key="1">
    <source>
        <dbReference type="SAM" id="Phobius"/>
    </source>
</evidence>
<keyword evidence="1" id="KW-1133">Transmembrane helix</keyword>
<name>A0ABP6C2S0_9ACTN</name>
<protein>
    <recommendedName>
        <fullName evidence="4">Energy transducer TonB</fullName>
    </recommendedName>
</protein>
<organism evidence="2 3">
    <name type="scientific">Actinomadura fulvescens</name>
    <dbReference type="NCBI Taxonomy" id="46160"/>
    <lineage>
        <taxon>Bacteria</taxon>
        <taxon>Bacillati</taxon>
        <taxon>Actinomycetota</taxon>
        <taxon>Actinomycetes</taxon>
        <taxon>Streptosporangiales</taxon>
        <taxon>Thermomonosporaceae</taxon>
        <taxon>Actinomadura</taxon>
    </lineage>
</organism>
<dbReference type="Proteomes" id="UP001501509">
    <property type="component" value="Unassembled WGS sequence"/>
</dbReference>
<keyword evidence="1" id="KW-0472">Membrane</keyword>
<evidence type="ECO:0000313" key="3">
    <source>
        <dbReference type="Proteomes" id="UP001501509"/>
    </source>
</evidence>
<dbReference type="RefSeq" id="WP_344541522.1">
    <property type="nucleotide sequence ID" value="NZ_BAAATD010000003.1"/>
</dbReference>
<comment type="caution">
    <text evidence="2">The sequence shown here is derived from an EMBL/GenBank/DDBJ whole genome shotgun (WGS) entry which is preliminary data.</text>
</comment>
<evidence type="ECO:0008006" key="4">
    <source>
        <dbReference type="Google" id="ProtNLM"/>
    </source>
</evidence>
<feature type="transmembrane region" description="Helical" evidence="1">
    <location>
        <begin position="36"/>
        <end position="57"/>
    </location>
</feature>
<reference evidence="3" key="1">
    <citation type="journal article" date="2019" name="Int. J. Syst. Evol. Microbiol.">
        <title>The Global Catalogue of Microorganisms (GCM) 10K type strain sequencing project: providing services to taxonomists for standard genome sequencing and annotation.</title>
        <authorList>
            <consortium name="The Broad Institute Genomics Platform"/>
            <consortium name="The Broad Institute Genome Sequencing Center for Infectious Disease"/>
            <person name="Wu L."/>
            <person name="Ma J."/>
        </authorList>
    </citation>
    <scope>NUCLEOTIDE SEQUENCE [LARGE SCALE GENOMIC DNA]</scope>
    <source>
        <strain evidence="3">JCM 6833</strain>
    </source>
</reference>
<evidence type="ECO:0000313" key="2">
    <source>
        <dbReference type="EMBL" id="GAA2595727.1"/>
    </source>
</evidence>
<accession>A0ABP6C2S0</accession>